<organism evidence="2 3">
    <name type="scientific">Arthrobacter terrae</name>
    <dbReference type="NCBI Taxonomy" id="2935737"/>
    <lineage>
        <taxon>Bacteria</taxon>
        <taxon>Bacillati</taxon>
        <taxon>Actinomycetota</taxon>
        <taxon>Actinomycetes</taxon>
        <taxon>Micrococcales</taxon>
        <taxon>Micrococcaceae</taxon>
        <taxon>Arthrobacter</taxon>
    </lineage>
</organism>
<feature type="signal peptide" evidence="1">
    <location>
        <begin position="1"/>
        <end position="26"/>
    </location>
</feature>
<evidence type="ECO:0000313" key="3">
    <source>
        <dbReference type="Proteomes" id="UP000655366"/>
    </source>
</evidence>
<evidence type="ECO:0000313" key="2">
    <source>
        <dbReference type="EMBL" id="MBG0738850.1"/>
    </source>
</evidence>
<gene>
    <name evidence="2" type="ORF">IV500_05370</name>
</gene>
<accession>A0A931G4W2</accession>
<sequence>MGISLKTTTGKILASAALLGTAAAVAGLGTYGAFTSSTTASAAVNAGTMNIALGGAGGVNNLSVAAEGLLPGDKMERLVTLANTGSSDLGSIVLSTTTASTTALTSDLSKGLQLTVQGCSVPWVGAAAPYTCPGSVSTVLAATPVIGVNTLSSLASLSQGKSDNLKVSAALPNTADNAFQGLKSAIGFQFDSTQRTAAIK</sequence>
<dbReference type="InterPro" id="IPR022121">
    <property type="entry name" value="Peptidase_M73_camelysin"/>
</dbReference>
<keyword evidence="1" id="KW-0732">Signal</keyword>
<dbReference type="Proteomes" id="UP000655366">
    <property type="component" value="Unassembled WGS sequence"/>
</dbReference>
<dbReference type="Pfam" id="PF12389">
    <property type="entry name" value="Peptidase_M73"/>
    <property type="match status" value="1"/>
</dbReference>
<protein>
    <recommendedName>
        <fullName evidence="4">Camelysin metallo-endopeptidase</fullName>
    </recommendedName>
</protein>
<proteinExistence type="predicted"/>
<comment type="caution">
    <text evidence="2">The sequence shown here is derived from an EMBL/GenBank/DDBJ whole genome shotgun (WGS) entry which is preliminary data.</text>
</comment>
<evidence type="ECO:0008006" key="4">
    <source>
        <dbReference type="Google" id="ProtNLM"/>
    </source>
</evidence>
<evidence type="ECO:0000256" key="1">
    <source>
        <dbReference type="SAM" id="SignalP"/>
    </source>
</evidence>
<name>A0A931G4W2_9MICC</name>
<keyword evidence="3" id="KW-1185">Reference proteome</keyword>
<reference evidence="2 3" key="1">
    <citation type="submission" date="2020-11" db="EMBL/GenBank/DDBJ databases">
        <title>Arthrobacter antarcticus sp. nov., isolated from Antarctic Soil.</title>
        <authorList>
            <person name="Li J."/>
        </authorList>
    </citation>
    <scope>NUCLEOTIDE SEQUENCE [LARGE SCALE GENOMIC DNA]</scope>
    <source>
        <strain evidence="2 3">Z1-20</strain>
    </source>
</reference>
<dbReference type="EMBL" id="JADNYM010000006">
    <property type="protein sequence ID" value="MBG0738850.1"/>
    <property type="molecule type" value="Genomic_DNA"/>
</dbReference>
<feature type="chain" id="PRO_5039242333" description="Camelysin metallo-endopeptidase" evidence="1">
    <location>
        <begin position="27"/>
        <end position="200"/>
    </location>
</feature>
<dbReference type="RefSeq" id="WP_196395807.1">
    <property type="nucleotide sequence ID" value="NZ_JADNYM010000006.1"/>
</dbReference>
<dbReference type="AlphaFoldDB" id="A0A931G4W2"/>